<reference evidence="9 10" key="1">
    <citation type="submission" date="2019-06" db="EMBL/GenBank/DDBJ databases">
        <title>Sequencing the genomes of 1000 actinobacteria strains.</title>
        <authorList>
            <person name="Klenk H.-P."/>
        </authorList>
    </citation>
    <scope>NUCLEOTIDE SEQUENCE [LARGE SCALE GENOMIC DNA]</scope>
    <source>
        <strain evidence="9 10">DSM 10596</strain>
    </source>
</reference>
<dbReference type="GO" id="GO:0046872">
    <property type="term" value="F:metal ion binding"/>
    <property type="evidence" value="ECO:0007669"/>
    <property type="project" value="UniProtKB-KW"/>
</dbReference>
<feature type="binding site" evidence="7">
    <location>
        <position position="194"/>
    </location>
    <ligand>
        <name>Zn(2+)</name>
        <dbReference type="ChEBI" id="CHEBI:29105"/>
    </ligand>
</feature>
<evidence type="ECO:0000256" key="6">
    <source>
        <dbReference type="PIRSR" id="PIRSR038994-1"/>
    </source>
</evidence>
<feature type="active site" description="Proton donor/acceptor" evidence="6">
    <location>
        <position position="273"/>
    </location>
</feature>
<evidence type="ECO:0000256" key="7">
    <source>
        <dbReference type="PIRSR" id="PIRSR038994-3"/>
    </source>
</evidence>
<comment type="caution">
    <text evidence="9">The sequence shown here is derived from an EMBL/GenBank/DDBJ whole genome shotgun (WGS) entry which is preliminary data.</text>
</comment>
<dbReference type="InterPro" id="IPR006680">
    <property type="entry name" value="Amidohydro-rel"/>
</dbReference>
<dbReference type="InterPro" id="IPR032466">
    <property type="entry name" value="Metal_Hydrolase"/>
</dbReference>
<dbReference type="PANTHER" id="PTHR11113:SF14">
    <property type="entry name" value="N-ACETYLGLUCOSAMINE-6-PHOSPHATE DEACETYLASE"/>
    <property type="match status" value="1"/>
</dbReference>
<dbReference type="AlphaFoldDB" id="A0A542SRM9"/>
<dbReference type="Gene3D" id="3.20.20.140">
    <property type="entry name" value="Metal-dependent hydrolases"/>
    <property type="match status" value="1"/>
</dbReference>
<dbReference type="PANTHER" id="PTHR11113">
    <property type="entry name" value="N-ACETYLGLUCOSAMINE-6-PHOSPHATE DEACETYLASE"/>
    <property type="match status" value="1"/>
</dbReference>
<evidence type="ECO:0000256" key="4">
    <source>
        <dbReference type="ARBA" id="ARBA00023277"/>
    </source>
</evidence>
<comment type="similarity">
    <text evidence="1 5">Belongs to the metallo-dependent hydrolases superfamily. NagA family.</text>
</comment>
<dbReference type="Pfam" id="PF01979">
    <property type="entry name" value="Amidohydro_1"/>
    <property type="match status" value="1"/>
</dbReference>
<keyword evidence="3 5" id="KW-0378">Hydrolase</keyword>
<dbReference type="RefSeq" id="WP_142113104.1">
    <property type="nucleotide sequence ID" value="NZ_BAAATB010000006.1"/>
</dbReference>
<proteinExistence type="inferred from homology"/>
<name>A0A542SRM9_9MICO</name>
<keyword evidence="10" id="KW-1185">Reference proteome</keyword>
<evidence type="ECO:0000259" key="8">
    <source>
        <dbReference type="Pfam" id="PF01979"/>
    </source>
</evidence>
<dbReference type="GO" id="GO:0006046">
    <property type="term" value="P:N-acetylglucosamine catabolic process"/>
    <property type="evidence" value="ECO:0007669"/>
    <property type="project" value="TreeGrafter"/>
</dbReference>
<keyword evidence="2 7" id="KW-0479">Metal-binding</keyword>
<dbReference type="GO" id="GO:0008448">
    <property type="term" value="F:N-acetylglucosamine-6-phosphate deacetylase activity"/>
    <property type="evidence" value="ECO:0007669"/>
    <property type="project" value="InterPro"/>
</dbReference>
<evidence type="ECO:0000256" key="2">
    <source>
        <dbReference type="ARBA" id="ARBA00022723"/>
    </source>
</evidence>
<dbReference type="SUPFAM" id="SSF51338">
    <property type="entry name" value="Composite domain of metallo-dependent hydrolases"/>
    <property type="match status" value="1"/>
</dbReference>
<sequence>MDRTSLITAARVVTATRSYAPGWVLIRGELVLECGEGQPPAVPASVTDMGQSTIVPGFVDMHVHGGGGGTFAGTDRAAALIARAAHLERGTTTTMASLVTQTPAQLLAAVMMNAQLCREGHVRGIHLEGPWISPQRKGAHPLELLRDPDLEEIDALIEAGDGYLKMVTMAPERAGAIAAIERFVDAGVVVAVGHTDADYATTERAIDAGATVATHLFNAMRPLGHREPGPILALARDPRVTLELIGDGVHVHPDLVDYSRCVAGRDRTVFVTDAMAAACCDDGDYVLGALPVEVVGGVAHIAGTDTIAGSTTTMEANFRAALRPGFAGQNGARPASRDESPGAVKCDPLQVPDDIVIGAVRACATLPAAAMGWDEAGDLSAGKAANMAVLNAAGEVTKVILAGRAL</sequence>
<feature type="domain" description="Amidohydrolase-related" evidence="8">
    <location>
        <begin position="53"/>
        <end position="257"/>
    </location>
</feature>
<evidence type="ECO:0000256" key="5">
    <source>
        <dbReference type="PIRNR" id="PIRNR038994"/>
    </source>
</evidence>
<gene>
    <name evidence="9" type="ORF">FB389_1974</name>
</gene>
<dbReference type="EMBL" id="VFNV01000001">
    <property type="protein sequence ID" value="TQK77255.1"/>
    <property type="molecule type" value="Genomic_DNA"/>
</dbReference>
<dbReference type="PIRSF" id="PIRSF038994">
    <property type="entry name" value="NagA"/>
    <property type="match status" value="1"/>
</dbReference>
<protein>
    <submittedName>
        <fullName evidence="9">N-acetylglucosamine 6-phosphate deacetylase</fullName>
    </submittedName>
</protein>
<dbReference type="InterPro" id="IPR011059">
    <property type="entry name" value="Metal-dep_hydrolase_composite"/>
</dbReference>
<dbReference type="Gene3D" id="2.30.40.10">
    <property type="entry name" value="Urease, subunit C, domain 1"/>
    <property type="match status" value="1"/>
</dbReference>
<organism evidence="9 10">
    <name type="scientific">Rarobacter incanus</name>
    <dbReference type="NCBI Taxonomy" id="153494"/>
    <lineage>
        <taxon>Bacteria</taxon>
        <taxon>Bacillati</taxon>
        <taxon>Actinomycetota</taxon>
        <taxon>Actinomycetes</taxon>
        <taxon>Micrococcales</taxon>
        <taxon>Rarobacteraceae</taxon>
        <taxon>Rarobacter</taxon>
    </lineage>
</organism>
<evidence type="ECO:0000313" key="10">
    <source>
        <dbReference type="Proteomes" id="UP000316181"/>
    </source>
</evidence>
<comment type="cofactor">
    <cofactor evidence="7">
        <name>a divalent metal cation</name>
        <dbReference type="ChEBI" id="CHEBI:60240"/>
    </cofactor>
    <text evidence="7">Binds 1 divalent metal cation per subunit.</text>
</comment>
<evidence type="ECO:0000256" key="3">
    <source>
        <dbReference type="ARBA" id="ARBA00022801"/>
    </source>
</evidence>
<dbReference type="OrthoDB" id="9776488at2"/>
<evidence type="ECO:0000256" key="1">
    <source>
        <dbReference type="ARBA" id="ARBA00010716"/>
    </source>
</evidence>
<dbReference type="InterPro" id="IPR003764">
    <property type="entry name" value="GlcNAc_6-P_deAcase"/>
</dbReference>
<feature type="binding site" evidence="7">
    <location>
        <position position="215"/>
    </location>
    <ligand>
        <name>Zn(2+)</name>
        <dbReference type="ChEBI" id="CHEBI:29105"/>
    </ligand>
</feature>
<dbReference type="Proteomes" id="UP000316181">
    <property type="component" value="Unassembled WGS sequence"/>
</dbReference>
<accession>A0A542SRM9</accession>
<keyword evidence="4 5" id="KW-0119">Carbohydrate metabolism</keyword>
<feature type="binding site" evidence="7">
    <location>
        <position position="128"/>
    </location>
    <ligand>
        <name>Zn(2+)</name>
        <dbReference type="ChEBI" id="CHEBI:29105"/>
    </ligand>
</feature>
<evidence type="ECO:0000313" key="9">
    <source>
        <dbReference type="EMBL" id="TQK77255.1"/>
    </source>
</evidence>
<dbReference type="SUPFAM" id="SSF51556">
    <property type="entry name" value="Metallo-dependent hydrolases"/>
    <property type="match status" value="1"/>
</dbReference>